<gene>
    <name evidence="3" type="ORF">D1013_12205</name>
</gene>
<reference evidence="3 4" key="1">
    <citation type="submission" date="2018-08" db="EMBL/GenBank/DDBJ databases">
        <title>The reduced genetic potential of extracellular carbohydrate catabolism in Euzebyella marina RN62, a Flavobacteriia bacterium isolated from the hadal water.</title>
        <authorList>
            <person name="Xue C."/>
        </authorList>
    </citation>
    <scope>NUCLEOTIDE SEQUENCE [LARGE SCALE GENOMIC DNA]</scope>
    <source>
        <strain evidence="3 4">RN62</strain>
    </source>
</reference>
<sequence>MTPTNPLRRNVLRLTPLFCLLLTNFIVQGQKKNADYRLHISKLVSPVIIDGKGDDEAWKYTNVAKDFFMVLPMDDGKANEQSEIRMAYDEENIYLLATFYHGKKGAYTVESLRRDFSFGKNDNFLLFLDPFNNQTTGFSFGANAYGAQWDGTMYNGGSVDLNWDSKWVSETTRDEEKWVFEMALPFKSIRYEDGVSEWGINFSRLDLKSSEKSSWTPIARQFPTASLALAGTLVWDTPPPSPGVNFSLIPYVLGNVSEDLENDADTDYDVKVGGDVKFSLTSSLNLDLTVNPDFSQVEVDRQVTNLDRFELFFPEKRQFFLENGDLFANFGYETIRPFFSRRIGLGVPIHAGARVSGNLNEKWRLGLMDMQTASVEETGLPAHNFGVLSLQRKVFSRSSIGLMFVNKQATYYPQENDSVKAIHPEFNRNLGLEYNLASSDNLWNGKAFLLKSFSPDGENRGVTQAAHLEYRSRKWSWRIQEEWVSDNYTAEVGYVPRNGYVNFNGYLGYLFFPKSEKIVSHGPRINSSYYFNEDFYRTDNTSYLQYFLNFRNRAEFMVFVSDDHVELLSPFDPTRLGIADLDTGTKHQWNAIGWEYVSKPQSLFTYSLAGRFGGYYLDGNRTNISTELGYRFQPYVSLSASLDYNYIELPAPWKTNEFWLIGSEVDITFTNKLFFANLFQYNEQTKNFNLNSRFQWRYSPASDLFLVYTNNYFIEPFEGRNWALTLKFNYWFNR</sequence>
<dbReference type="GO" id="GO:0004553">
    <property type="term" value="F:hydrolase activity, hydrolyzing O-glycosyl compounds"/>
    <property type="evidence" value="ECO:0007669"/>
    <property type="project" value="InterPro"/>
</dbReference>
<keyword evidence="4" id="KW-1185">Reference proteome</keyword>
<dbReference type="Gene3D" id="2.60.40.1190">
    <property type="match status" value="1"/>
</dbReference>
<dbReference type="EMBL" id="CP032050">
    <property type="protein sequence ID" value="AYN68080.1"/>
    <property type="molecule type" value="Genomic_DNA"/>
</dbReference>
<dbReference type="SUPFAM" id="SSF49344">
    <property type="entry name" value="CBD9-like"/>
    <property type="match status" value="1"/>
</dbReference>
<keyword evidence="3" id="KW-0378">Hydrolase</keyword>
<accession>A0A3G2L730</accession>
<feature type="domain" description="DUF5916" evidence="2">
    <location>
        <begin position="244"/>
        <end position="345"/>
    </location>
</feature>
<evidence type="ECO:0000259" key="2">
    <source>
        <dbReference type="Pfam" id="PF19313"/>
    </source>
</evidence>
<dbReference type="CDD" id="cd09618">
    <property type="entry name" value="CBM9_like_2"/>
    <property type="match status" value="1"/>
</dbReference>
<dbReference type="GO" id="GO:0016052">
    <property type="term" value="P:carbohydrate catabolic process"/>
    <property type="evidence" value="ECO:0007669"/>
    <property type="project" value="InterPro"/>
</dbReference>
<dbReference type="OrthoDB" id="9786766at2"/>
<proteinExistence type="predicted"/>
<feature type="domain" description="DUF5916" evidence="2">
    <location>
        <begin position="380"/>
        <end position="646"/>
    </location>
</feature>
<dbReference type="Pfam" id="PF19313">
    <property type="entry name" value="DUF5916"/>
    <property type="match status" value="2"/>
</dbReference>
<dbReference type="RefSeq" id="WP_121849095.1">
    <property type="nucleotide sequence ID" value="NZ_CP032050.1"/>
</dbReference>
<dbReference type="Pfam" id="PF06452">
    <property type="entry name" value="CBM9_1"/>
    <property type="match status" value="1"/>
</dbReference>
<dbReference type="GO" id="GO:0030246">
    <property type="term" value="F:carbohydrate binding"/>
    <property type="evidence" value="ECO:0007669"/>
    <property type="project" value="InterPro"/>
</dbReference>
<dbReference type="InterPro" id="IPR045670">
    <property type="entry name" value="DUF5916"/>
</dbReference>
<protein>
    <submittedName>
        <fullName evidence="3">Hydrolase</fullName>
    </submittedName>
</protein>
<evidence type="ECO:0000259" key="1">
    <source>
        <dbReference type="Pfam" id="PF06452"/>
    </source>
</evidence>
<organism evidence="3 4">
    <name type="scientific">Euzebyella marina</name>
    <dbReference type="NCBI Taxonomy" id="1761453"/>
    <lineage>
        <taxon>Bacteria</taxon>
        <taxon>Pseudomonadati</taxon>
        <taxon>Bacteroidota</taxon>
        <taxon>Flavobacteriia</taxon>
        <taxon>Flavobacteriales</taxon>
        <taxon>Flavobacteriaceae</taxon>
        <taxon>Euzebyella</taxon>
    </lineage>
</organism>
<feature type="domain" description="Carbohydrate-binding" evidence="1">
    <location>
        <begin position="49"/>
        <end position="208"/>
    </location>
</feature>
<name>A0A3G2L730_9FLAO</name>
<dbReference type="Proteomes" id="UP000276309">
    <property type="component" value="Chromosome"/>
</dbReference>
<evidence type="ECO:0000313" key="3">
    <source>
        <dbReference type="EMBL" id="AYN68080.1"/>
    </source>
</evidence>
<evidence type="ECO:0000313" key="4">
    <source>
        <dbReference type="Proteomes" id="UP000276309"/>
    </source>
</evidence>
<dbReference type="InterPro" id="IPR010502">
    <property type="entry name" value="Carb-bd_dom_fam9"/>
</dbReference>
<dbReference type="AlphaFoldDB" id="A0A3G2L730"/>
<dbReference type="KEGG" id="emar:D1013_12205"/>